<gene>
    <name evidence="3" type="ORF">CHCC16736_1697</name>
    <name evidence="2" type="ORF">I6G80_01865</name>
</gene>
<dbReference type="AlphaFoldDB" id="A0A1Y0YIS6"/>
<reference evidence="3 4" key="1">
    <citation type="submission" date="2019-06" db="EMBL/GenBank/DDBJ databases">
        <title>Genome sequence analysis of &gt;100 Bacillus licheniformis strains suggests intrinsic resistance to this species.</title>
        <authorList>
            <person name="Wels M."/>
            <person name="Siezen R.J."/>
            <person name="Johansen E."/>
            <person name="Stuer-Lauridsen B."/>
            <person name="Bjerre K."/>
            <person name="Nielsen B.K.K."/>
        </authorList>
    </citation>
    <scope>NUCLEOTIDE SEQUENCE [LARGE SCALE GENOMIC DNA]</scope>
    <source>
        <strain evidence="3 4">BAC-16736</strain>
    </source>
</reference>
<dbReference type="Proteomes" id="UP000595038">
    <property type="component" value="Chromosome"/>
</dbReference>
<dbReference type="PANTHER" id="PTHR43360:SF1">
    <property type="entry name" value="CARBOXYSOME ASSEMBLY PROTEIN CCMM"/>
    <property type="match status" value="1"/>
</dbReference>
<dbReference type="InterPro" id="IPR052265">
    <property type="entry name" value="Gamma-CA"/>
</dbReference>
<dbReference type="RefSeq" id="WP_003178564.1">
    <property type="nucleotide sequence ID" value="NZ_BEXU01000034.1"/>
</dbReference>
<reference evidence="2 5" key="2">
    <citation type="submission" date="2020-12" db="EMBL/GenBank/DDBJ databases">
        <title>FDA dAtabase for Regulatory Grade micrObial Sequences (FDA-ARGOS): Supporting development and validation of Infectious Disease Dx tests.</title>
        <authorList>
            <person name="Nelson B."/>
            <person name="Plummer A."/>
            <person name="Tallon L."/>
            <person name="Sadzewicz L."/>
            <person name="Zhao X."/>
            <person name="Boylan J."/>
            <person name="Ott S."/>
            <person name="Bowen H."/>
            <person name="Vavikolanu K."/>
            <person name="Mehta A."/>
            <person name="Aluvathingal J."/>
            <person name="Nadendla S."/>
            <person name="Myers T."/>
            <person name="Yan Y."/>
            <person name="Sichtig H."/>
        </authorList>
    </citation>
    <scope>NUCLEOTIDE SEQUENCE [LARGE SCALE GENOMIC DNA]</scope>
    <source>
        <strain evidence="2 5">FDAARGOS_923</strain>
    </source>
</reference>
<evidence type="ECO:0000256" key="1">
    <source>
        <dbReference type="ARBA" id="ARBA00023595"/>
    </source>
</evidence>
<dbReference type="Gene3D" id="2.160.10.10">
    <property type="entry name" value="Hexapeptide repeat proteins"/>
    <property type="match status" value="1"/>
</dbReference>
<sequence length="236" mass="26238">MKLSSKLILGLTVSSLAGKFLEKLLIQDNVSPNITASFNQEADIPDIDASSYIHHFASVIGSVVIGRNVFIGPFSSIRGDVGLKIFISHDCNIQDGVVLHGLKNYEYNSPVTEHSVFKDRESYSIYIGEKVSLAPQCQIYGPVRIDKNVFVGMQSLVFDAYIQEDTVIEPGAKIIGVTIPPKRFVSAGRVISNQEDANRLPEITDSYPYHDLNSKMTSVNLELAKGYKKEERQWKL</sequence>
<proteinExistence type="inferred from homology"/>
<dbReference type="EMBL" id="CP065647">
    <property type="protein sequence ID" value="QPR73093.1"/>
    <property type="molecule type" value="Genomic_DNA"/>
</dbReference>
<dbReference type="GeneID" id="92858768"/>
<protein>
    <submittedName>
        <fullName evidence="2">Carbonic anhydrase</fullName>
    </submittedName>
    <submittedName>
        <fullName evidence="3">Carnitine operon protein CaiE</fullName>
    </submittedName>
</protein>
<dbReference type="PANTHER" id="PTHR43360">
    <property type="entry name" value="CARBON DIOXIDE CONCENTRATING MECHANISM PROTEIN CCMM"/>
    <property type="match status" value="1"/>
</dbReference>
<dbReference type="Proteomes" id="UP000435910">
    <property type="component" value="Unassembled WGS sequence"/>
</dbReference>
<dbReference type="Pfam" id="PF00132">
    <property type="entry name" value="Hexapep"/>
    <property type="match status" value="1"/>
</dbReference>
<dbReference type="OMA" id="KNPSGHL"/>
<organism evidence="3 4">
    <name type="scientific">Bacillus licheniformis</name>
    <dbReference type="NCBI Taxonomy" id="1402"/>
    <lineage>
        <taxon>Bacteria</taxon>
        <taxon>Bacillati</taxon>
        <taxon>Bacillota</taxon>
        <taxon>Bacilli</taxon>
        <taxon>Bacillales</taxon>
        <taxon>Bacillaceae</taxon>
        <taxon>Bacillus</taxon>
    </lineage>
</organism>
<accession>A0A1Y0YIS6</accession>
<dbReference type="CDD" id="cd00710">
    <property type="entry name" value="LbH_gamma_CA"/>
    <property type="match status" value="1"/>
</dbReference>
<evidence type="ECO:0000313" key="3">
    <source>
        <dbReference type="EMBL" id="TWL30663.1"/>
    </source>
</evidence>
<evidence type="ECO:0000313" key="2">
    <source>
        <dbReference type="EMBL" id="QPR73093.1"/>
    </source>
</evidence>
<evidence type="ECO:0000313" key="5">
    <source>
        <dbReference type="Proteomes" id="UP000595038"/>
    </source>
</evidence>
<comment type="similarity">
    <text evidence="1">Belongs to the gamma-class carbonic anhydrase family.</text>
</comment>
<dbReference type="InterPro" id="IPR011004">
    <property type="entry name" value="Trimer_LpxA-like_sf"/>
</dbReference>
<name>A0A1Y0YIS6_BACLI</name>
<dbReference type="InterPro" id="IPR047223">
    <property type="entry name" value="CA_gamma_LbH"/>
</dbReference>
<dbReference type="InterPro" id="IPR001451">
    <property type="entry name" value="Hexapep"/>
</dbReference>
<evidence type="ECO:0000313" key="4">
    <source>
        <dbReference type="Proteomes" id="UP000435910"/>
    </source>
</evidence>
<dbReference type="EMBL" id="NILC01000014">
    <property type="protein sequence ID" value="TWL30663.1"/>
    <property type="molecule type" value="Genomic_DNA"/>
</dbReference>
<dbReference type="SUPFAM" id="SSF51161">
    <property type="entry name" value="Trimeric LpxA-like enzymes"/>
    <property type="match status" value="1"/>
</dbReference>